<name>A0A7W7SSN9_9ACTN</name>
<feature type="transmembrane region" description="Helical" evidence="6">
    <location>
        <begin position="280"/>
        <end position="299"/>
    </location>
</feature>
<evidence type="ECO:0000256" key="3">
    <source>
        <dbReference type="ARBA" id="ARBA00022801"/>
    </source>
</evidence>
<evidence type="ECO:0000256" key="2">
    <source>
        <dbReference type="ARBA" id="ARBA00022670"/>
    </source>
</evidence>
<dbReference type="GO" id="GO:0004252">
    <property type="term" value="F:serine-type endopeptidase activity"/>
    <property type="evidence" value="ECO:0007669"/>
    <property type="project" value="UniProtKB-UniRule"/>
</dbReference>
<feature type="transmembrane region" description="Helical" evidence="6">
    <location>
        <begin position="314"/>
        <end position="339"/>
    </location>
</feature>
<dbReference type="InterPro" id="IPR015500">
    <property type="entry name" value="Peptidase_S8_subtilisin-rel"/>
</dbReference>
<comment type="similarity">
    <text evidence="1 5">Belongs to the peptidase S8 family.</text>
</comment>
<accession>A0A7W7SSN9</accession>
<dbReference type="InterPro" id="IPR036852">
    <property type="entry name" value="Peptidase_S8/S53_dom_sf"/>
</dbReference>
<dbReference type="PANTHER" id="PTHR43399:SF4">
    <property type="entry name" value="CELL WALL-ASSOCIATED PROTEASE"/>
    <property type="match status" value="1"/>
</dbReference>
<evidence type="ECO:0000313" key="9">
    <source>
        <dbReference type="Proteomes" id="UP000578819"/>
    </source>
</evidence>
<keyword evidence="6" id="KW-0812">Transmembrane</keyword>
<dbReference type="InterPro" id="IPR051048">
    <property type="entry name" value="Peptidase_S8/S53_subtilisin"/>
</dbReference>
<gene>
    <name evidence="8" type="ORF">FHR38_003355</name>
</gene>
<proteinExistence type="inferred from homology"/>
<dbReference type="PROSITE" id="PS51892">
    <property type="entry name" value="SUBTILASE"/>
    <property type="match status" value="1"/>
</dbReference>
<feature type="transmembrane region" description="Helical" evidence="6">
    <location>
        <begin position="218"/>
        <end position="236"/>
    </location>
</feature>
<dbReference type="InterPro" id="IPR000209">
    <property type="entry name" value="Peptidase_S8/S53_dom"/>
</dbReference>
<keyword evidence="3 5" id="KW-0378">Hydrolase</keyword>
<dbReference type="PRINTS" id="PR00723">
    <property type="entry name" value="SUBTILISIN"/>
</dbReference>
<keyword evidence="6" id="KW-0472">Membrane</keyword>
<dbReference type="PROSITE" id="PS00138">
    <property type="entry name" value="SUBTILASE_SER"/>
    <property type="match status" value="1"/>
</dbReference>
<feature type="transmembrane region" description="Helical" evidence="6">
    <location>
        <begin position="98"/>
        <end position="117"/>
    </location>
</feature>
<dbReference type="PANTHER" id="PTHR43399">
    <property type="entry name" value="SUBTILISIN-RELATED"/>
    <property type="match status" value="1"/>
</dbReference>
<sequence length="811" mass="82887">MVAAVLVGSWAVGLTVGTQAIGWLIAQVLLASGVDEPAWLWPLVGLVNAALVALPAGLLAALPRSPAVRTAGRVWLLTGIGLGVFGLLRAIPLPHHEAYLAVLASSIALAGILLRWLTRRAKRAAQQPSTAVESRAESPAVVEPTGKSPAVGFGIAAGLALLLPWAWVGALGGLLETVLAVAVAAATGWFAATLLDGRFWTAYQRPGTGRPTSGARPVLLGGLVAGVALVLLAAGIGQPGTQLALLLVLPPTGFAVAALRPLSNRLPRRYAAYRSAGPSGSAPGGWLIGLAALGPLAFADPEEISLLLVTGRDVPFWVAVAAGSSLAVALLLALGYALSFARPRAGLPRRWLGAITAAVVLLAGTGVYVGLGQPGLHGERLFVVLKEQADLSTVTGQPGQAGRDARVREVYQRLVATADRSQAGLRRDLDRLGLDFTPYYLVNAIEVDGGPAVRAWLSRHDAVARVLLSQRLRPLPAPIGVTHGDATAPTSVPWNLSLIGADRVWSQLGVTGDGIVVGGSDSGVDGQHPALAAGFRGGDDSWYDPWNATRSPDDQNGHGTHTLATAVGGNSVGVAPGAQWVGCVNLDRNLGNPARYLDCLQFMLAPFPTGGNPFTDGRPERAPQILTNSWGCPTIEGCDPGALRPATAALAAAGIFVTAAAGNTGPFCGSVDDPPATYPDVFTVGAVDRQRTVTDFSSRGPAPGGTVKPDLVAPGAGILSAMPDGGYATLDGTSMATPHVAGVVALMWSANPALIGDLDRTWEILLSTTSPVSPGADPTGCGAPANTKDATANVEGAGLVDAYAAVRAART</sequence>
<dbReference type="InterPro" id="IPR023828">
    <property type="entry name" value="Peptidase_S8_Ser-AS"/>
</dbReference>
<feature type="active site" description="Charge relay system" evidence="5">
    <location>
        <position position="521"/>
    </location>
</feature>
<evidence type="ECO:0000256" key="5">
    <source>
        <dbReference type="PROSITE-ProRule" id="PRU01240"/>
    </source>
</evidence>
<reference evidence="8 9" key="1">
    <citation type="submission" date="2020-08" db="EMBL/GenBank/DDBJ databases">
        <title>Sequencing the genomes of 1000 actinobacteria strains.</title>
        <authorList>
            <person name="Klenk H.-P."/>
        </authorList>
    </citation>
    <scope>NUCLEOTIDE SEQUENCE [LARGE SCALE GENOMIC DNA]</scope>
    <source>
        <strain evidence="8 9">DSM 45886</strain>
    </source>
</reference>
<keyword evidence="4 5" id="KW-0720">Serine protease</keyword>
<feature type="transmembrane region" description="Helical" evidence="6">
    <location>
        <begin position="38"/>
        <end position="62"/>
    </location>
</feature>
<evidence type="ECO:0000256" key="6">
    <source>
        <dbReference type="SAM" id="Phobius"/>
    </source>
</evidence>
<feature type="domain" description="Peptidase S8/S53" evidence="7">
    <location>
        <begin position="512"/>
        <end position="754"/>
    </location>
</feature>
<dbReference type="Proteomes" id="UP000578819">
    <property type="component" value="Unassembled WGS sequence"/>
</dbReference>
<organism evidence="8 9">
    <name type="scientific">Micromonospora polyrhachis</name>
    <dbReference type="NCBI Taxonomy" id="1282883"/>
    <lineage>
        <taxon>Bacteria</taxon>
        <taxon>Bacillati</taxon>
        <taxon>Actinomycetota</taxon>
        <taxon>Actinomycetes</taxon>
        <taxon>Micromonosporales</taxon>
        <taxon>Micromonosporaceae</taxon>
        <taxon>Micromonospora</taxon>
    </lineage>
</organism>
<evidence type="ECO:0000259" key="7">
    <source>
        <dbReference type="Pfam" id="PF00082"/>
    </source>
</evidence>
<dbReference type="AlphaFoldDB" id="A0A7W7SSN9"/>
<evidence type="ECO:0000313" key="8">
    <source>
        <dbReference type="EMBL" id="MBB4959622.1"/>
    </source>
</evidence>
<keyword evidence="2 5" id="KW-0645">Protease</keyword>
<dbReference type="GO" id="GO:0006508">
    <property type="term" value="P:proteolysis"/>
    <property type="evidence" value="ECO:0007669"/>
    <property type="project" value="UniProtKB-KW"/>
</dbReference>
<feature type="transmembrane region" description="Helical" evidence="6">
    <location>
        <begin position="150"/>
        <end position="168"/>
    </location>
</feature>
<evidence type="ECO:0000256" key="4">
    <source>
        <dbReference type="ARBA" id="ARBA00022825"/>
    </source>
</evidence>
<feature type="active site" description="Charge relay system" evidence="5">
    <location>
        <position position="558"/>
    </location>
</feature>
<evidence type="ECO:0000256" key="1">
    <source>
        <dbReference type="ARBA" id="ARBA00011073"/>
    </source>
</evidence>
<keyword evidence="6" id="KW-1133">Transmembrane helix</keyword>
<feature type="transmembrane region" description="Helical" evidence="6">
    <location>
        <begin position="174"/>
        <end position="197"/>
    </location>
</feature>
<dbReference type="Pfam" id="PF00082">
    <property type="entry name" value="Peptidase_S8"/>
    <property type="match status" value="1"/>
</dbReference>
<feature type="transmembrane region" description="Helical" evidence="6">
    <location>
        <begin position="74"/>
        <end position="92"/>
    </location>
</feature>
<feature type="transmembrane region" description="Helical" evidence="6">
    <location>
        <begin position="351"/>
        <end position="371"/>
    </location>
</feature>
<comment type="caution">
    <text evidence="8">The sequence shown here is derived from an EMBL/GenBank/DDBJ whole genome shotgun (WGS) entry which is preliminary data.</text>
</comment>
<dbReference type="Gene3D" id="3.40.50.200">
    <property type="entry name" value="Peptidase S8/S53 domain"/>
    <property type="match status" value="1"/>
</dbReference>
<protein>
    <recommendedName>
        <fullName evidence="7">Peptidase S8/S53 domain-containing protein</fullName>
    </recommendedName>
</protein>
<feature type="transmembrane region" description="Helical" evidence="6">
    <location>
        <begin position="242"/>
        <end position="259"/>
    </location>
</feature>
<dbReference type="EMBL" id="JACHJW010000001">
    <property type="protein sequence ID" value="MBB4959622.1"/>
    <property type="molecule type" value="Genomic_DNA"/>
</dbReference>
<feature type="active site" description="Charge relay system" evidence="5">
    <location>
        <position position="734"/>
    </location>
</feature>
<keyword evidence="9" id="KW-1185">Reference proteome</keyword>
<dbReference type="SUPFAM" id="SSF52743">
    <property type="entry name" value="Subtilisin-like"/>
    <property type="match status" value="1"/>
</dbReference>